<dbReference type="PANTHER" id="PTHR42748">
    <property type="entry name" value="NITROGEN METABOLITE REPRESSION PROTEIN NMRA FAMILY MEMBER"/>
    <property type="match status" value="1"/>
</dbReference>
<dbReference type="InterPro" id="IPR008030">
    <property type="entry name" value="NmrA-like"/>
</dbReference>
<dbReference type="SUPFAM" id="SSF51735">
    <property type="entry name" value="NAD(P)-binding Rossmann-fold domains"/>
    <property type="match status" value="1"/>
</dbReference>
<comment type="similarity">
    <text evidence="1">Belongs to the NmrA-type oxidoreductase family.</text>
</comment>
<comment type="caution">
    <text evidence="4">The sequence shown here is derived from an EMBL/GenBank/DDBJ whole genome shotgun (WGS) entry which is preliminary data.</text>
</comment>
<dbReference type="EMBL" id="JAUJDW010000211">
    <property type="protein sequence ID" value="KAK0612717.1"/>
    <property type="molecule type" value="Genomic_DNA"/>
</dbReference>
<organism evidence="4 5">
    <name type="scientific">Lasiodiplodia hormozganensis</name>
    <dbReference type="NCBI Taxonomy" id="869390"/>
    <lineage>
        <taxon>Eukaryota</taxon>
        <taxon>Fungi</taxon>
        <taxon>Dikarya</taxon>
        <taxon>Ascomycota</taxon>
        <taxon>Pezizomycotina</taxon>
        <taxon>Dothideomycetes</taxon>
        <taxon>Dothideomycetes incertae sedis</taxon>
        <taxon>Botryosphaeriales</taxon>
        <taxon>Botryosphaeriaceae</taxon>
        <taxon>Lasiodiplodia</taxon>
    </lineage>
</organism>
<dbReference type="Gene3D" id="3.40.50.720">
    <property type="entry name" value="NAD(P)-binding Rossmann-like Domain"/>
    <property type="match status" value="1"/>
</dbReference>
<reference evidence="4" key="1">
    <citation type="submission" date="2023-06" db="EMBL/GenBank/DDBJ databases">
        <title>Multi-omics analyses reveal the molecular pathogenesis toolkit of Lasiodiplodia hormozganensis, a cross-kingdom pathogen.</title>
        <authorList>
            <person name="Felix C."/>
            <person name="Meneses R."/>
            <person name="Goncalves M.F.M."/>
            <person name="Tilleman L."/>
            <person name="Duarte A.S."/>
            <person name="Jorrin-Novo J.V."/>
            <person name="Van De Peer Y."/>
            <person name="Deforce D."/>
            <person name="Van Nieuwerburgh F."/>
            <person name="Esteves A.C."/>
            <person name="Alves A."/>
        </authorList>
    </citation>
    <scope>NUCLEOTIDE SEQUENCE</scope>
    <source>
        <strain evidence="4">CBS 339.90</strain>
    </source>
</reference>
<protein>
    <recommendedName>
        <fullName evidence="3">NmrA-like domain-containing protein</fullName>
    </recommendedName>
</protein>
<dbReference type="Proteomes" id="UP001175001">
    <property type="component" value="Unassembled WGS sequence"/>
</dbReference>
<feature type="domain" description="NmrA-like" evidence="3">
    <location>
        <begin position="2"/>
        <end position="304"/>
    </location>
</feature>
<proteinExistence type="inferred from homology"/>
<evidence type="ECO:0000259" key="3">
    <source>
        <dbReference type="Pfam" id="PF05368"/>
    </source>
</evidence>
<dbReference type="PANTHER" id="PTHR42748:SF25">
    <property type="entry name" value="NMRA FAMILY PROTEIN"/>
    <property type="match status" value="1"/>
</dbReference>
<evidence type="ECO:0000313" key="4">
    <source>
        <dbReference type="EMBL" id="KAK0612717.1"/>
    </source>
</evidence>
<keyword evidence="5" id="KW-1185">Reference proteome</keyword>
<gene>
    <name evidence="4" type="ORF">DIS24_g11995</name>
</gene>
<keyword evidence="2" id="KW-0521">NADP</keyword>
<dbReference type="Pfam" id="PF05368">
    <property type="entry name" value="NmrA"/>
    <property type="match status" value="1"/>
</dbReference>
<dbReference type="AlphaFoldDB" id="A0AA39WAV2"/>
<sequence length="313" mass="34372">MSRSILVTGATGNQGGALVDALLSRQVADFTILAVTRDPNSASAKRLLAKSSSIRLVEGNLDDVPALFATAQQIASAASTSIWGVYSVQSSMGKGATSEGEVRQGISLIDESIKAGVKHFVYSSVERGGEARSWDNPTQIPHFMTKHRIEHHLRDSTAAAAGDGPAMGWTILRPSTFMDNLQPGFFSKVFMTALRDTMGDKSMQWVATKDIGVFAAMAFEQPDRWNRRAVSLSGDQLTFQQLDQVFQKVTGSPVPTTFWVLESAFKYGLTEVRTMVDWFKEEGCKADIKELREVHPELMDVETWLKTQSLFVG</sequence>
<evidence type="ECO:0000313" key="5">
    <source>
        <dbReference type="Proteomes" id="UP001175001"/>
    </source>
</evidence>
<name>A0AA39WAV2_9PEZI</name>
<evidence type="ECO:0000256" key="1">
    <source>
        <dbReference type="ARBA" id="ARBA00006328"/>
    </source>
</evidence>
<dbReference type="CDD" id="cd05251">
    <property type="entry name" value="NmrA_like_SDR_a"/>
    <property type="match status" value="1"/>
</dbReference>
<accession>A0AA39WAV2</accession>
<dbReference type="Gene3D" id="3.90.25.10">
    <property type="entry name" value="UDP-galactose 4-epimerase, domain 1"/>
    <property type="match status" value="1"/>
</dbReference>
<evidence type="ECO:0000256" key="2">
    <source>
        <dbReference type="ARBA" id="ARBA00022857"/>
    </source>
</evidence>
<dbReference type="GO" id="GO:0005634">
    <property type="term" value="C:nucleus"/>
    <property type="evidence" value="ECO:0007669"/>
    <property type="project" value="TreeGrafter"/>
</dbReference>
<dbReference type="InterPro" id="IPR051164">
    <property type="entry name" value="NmrA-like_oxidored"/>
</dbReference>
<dbReference type="InterPro" id="IPR036291">
    <property type="entry name" value="NAD(P)-bd_dom_sf"/>
</dbReference>